<feature type="domain" description="DUF4328" evidence="3">
    <location>
        <begin position="136"/>
        <end position="284"/>
    </location>
</feature>
<feature type="transmembrane region" description="Helical" evidence="2">
    <location>
        <begin position="149"/>
        <end position="174"/>
    </location>
</feature>
<keyword evidence="2" id="KW-0472">Membrane</keyword>
<dbReference type="InterPro" id="IPR025565">
    <property type="entry name" value="DUF4328"/>
</dbReference>
<name>A0A438B7R7_9NOCA</name>
<dbReference type="EMBL" id="RKLP01000016">
    <property type="protein sequence ID" value="RVW06945.1"/>
    <property type="molecule type" value="Genomic_DNA"/>
</dbReference>
<feature type="transmembrane region" description="Helical" evidence="2">
    <location>
        <begin position="258"/>
        <end position="283"/>
    </location>
</feature>
<evidence type="ECO:0000313" key="4">
    <source>
        <dbReference type="EMBL" id="RVW06945.1"/>
    </source>
</evidence>
<evidence type="ECO:0000313" key="5">
    <source>
        <dbReference type="Proteomes" id="UP000286208"/>
    </source>
</evidence>
<feature type="transmembrane region" description="Helical" evidence="2">
    <location>
        <begin position="194"/>
        <end position="213"/>
    </location>
</feature>
<evidence type="ECO:0000256" key="2">
    <source>
        <dbReference type="SAM" id="Phobius"/>
    </source>
</evidence>
<protein>
    <submittedName>
        <fullName evidence="4">DUF4328 domain-containing protein</fullName>
    </submittedName>
</protein>
<accession>A0A438B7R7</accession>
<proteinExistence type="predicted"/>
<feature type="region of interest" description="Disordered" evidence="1">
    <location>
        <begin position="61"/>
        <end position="94"/>
    </location>
</feature>
<organism evidence="4 5">
    <name type="scientific">Prescottella agglutinans</name>
    <dbReference type="NCBI Taxonomy" id="1644129"/>
    <lineage>
        <taxon>Bacteria</taxon>
        <taxon>Bacillati</taxon>
        <taxon>Actinomycetota</taxon>
        <taxon>Actinomycetes</taxon>
        <taxon>Mycobacteriales</taxon>
        <taxon>Nocardiaceae</taxon>
        <taxon>Prescottella</taxon>
    </lineage>
</organism>
<dbReference type="Proteomes" id="UP000286208">
    <property type="component" value="Unassembled WGS sequence"/>
</dbReference>
<gene>
    <name evidence="4" type="ORF">EGT67_24560</name>
</gene>
<evidence type="ECO:0000256" key="1">
    <source>
        <dbReference type="SAM" id="MobiDB-lite"/>
    </source>
</evidence>
<keyword evidence="5" id="KW-1185">Reference proteome</keyword>
<reference evidence="4 5" key="1">
    <citation type="submission" date="2018-11" db="EMBL/GenBank/DDBJ databases">
        <title>Rhodococcus spongicola sp. nov. and Rhodococcus xishaensis sp. nov. from marine sponges.</title>
        <authorList>
            <person name="Li L."/>
            <person name="Lin H.W."/>
        </authorList>
    </citation>
    <scope>NUCLEOTIDE SEQUENCE [LARGE SCALE GENOMIC DNA]</scope>
    <source>
        <strain evidence="4 5">CCTCC AB2014297</strain>
    </source>
</reference>
<feature type="transmembrane region" description="Helical" evidence="2">
    <location>
        <begin position="104"/>
        <end position="129"/>
    </location>
</feature>
<dbReference type="RefSeq" id="WP_127918732.1">
    <property type="nucleotide sequence ID" value="NZ_RKLP01000016.1"/>
</dbReference>
<dbReference type="Pfam" id="PF14219">
    <property type="entry name" value="DUF4328"/>
    <property type="match status" value="1"/>
</dbReference>
<feature type="transmembrane region" description="Helical" evidence="2">
    <location>
        <begin position="228"/>
        <end position="246"/>
    </location>
</feature>
<keyword evidence="2" id="KW-0812">Transmembrane</keyword>
<sequence length="316" mass="34035">MSVVQVCARCASRWPVVGGPAQWCPRCQGVLLSPVDTDRPAPPAARNFRWVARSPYPPIARRRREPRRLGPTPRYTQVPRWGLLDPPPEEPDDRLTRTEAAADLAPTLLACTAIVFGLAALAEAFRYGLLVFNRVRLVDPLTLALSDSIVWATQLSAPLVALAAAVASVCRLVVTRRQVFAARGLADPRSPRSLAAGVLVPVVNLVMPGVYLTEVAGGDRRTLTAVRIWWAAWAVDGLLVAVGLLWRGRDSLQAQADGVVLAAVTAAVAAATALLTLCVMRRFDGLDLLGRPQRTTRWINVPGTGQPARTEEATVG</sequence>
<comment type="caution">
    <text evidence="4">The sequence shown here is derived from an EMBL/GenBank/DDBJ whole genome shotgun (WGS) entry which is preliminary data.</text>
</comment>
<keyword evidence="2" id="KW-1133">Transmembrane helix</keyword>
<evidence type="ECO:0000259" key="3">
    <source>
        <dbReference type="Pfam" id="PF14219"/>
    </source>
</evidence>
<dbReference type="AlphaFoldDB" id="A0A438B7R7"/>
<dbReference type="OrthoDB" id="4774087at2"/>